<dbReference type="NCBIfam" id="NF004051">
    <property type="entry name" value="PRK05571.1"/>
    <property type="match status" value="1"/>
</dbReference>
<gene>
    <name evidence="4" type="primary">rpiB</name>
    <name evidence="4" type="ORF">GH723_05435</name>
</gene>
<sequence length="175" mass="18747">MGGDRRGWCPVTRIPTVTDLPSTSAAPPVRRVAIGADHAGFLLKQHLVATLRSLEIEVTDLGTDSEESVDYPPICAAVGREVAEGRADRGIVLGGSGQGEQIAANKVRGIRAALCNDLFTARLSREHNDANVLSMGGRIVAFGLADEILKVWLSTPYEGGRHQRRIDQIAAIEEP</sequence>
<proteinExistence type="inferred from homology"/>
<dbReference type="PANTHER" id="PTHR30345">
    <property type="entry name" value="RIBOSE-5-PHOSPHATE ISOMERASE B"/>
    <property type="match status" value="1"/>
</dbReference>
<evidence type="ECO:0000256" key="2">
    <source>
        <dbReference type="ARBA" id="ARBA00023235"/>
    </source>
</evidence>
<dbReference type="InterPro" id="IPR004785">
    <property type="entry name" value="RpiB"/>
</dbReference>
<feature type="binding site" evidence="3">
    <location>
        <position position="165"/>
    </location>
    <ligand>
        <name>D-ribulose 5-phosphate</name>
        <dbReference type="ChEBI" id="CHEBI:58121"/>
    </ligand>
</feature>
<dbReference type="PANTHER" id="PTHR30345:SF0">
    <property type="entry name" value="DNA DAMAGE-REPAIR_TOLERATION PROTEIN DRT102"/>
    <property type="match status" value="1"/>
</dbReference>
<evidence type="ECO:0000256" key="3">
    <source>
        <dbReference type="PIRSR" id="PIRSR005384-2"/>
    </source>
</evidence>
<dbReference type="PIRSF" id="PIRSF005384">
    <property type="entry name" value="RpiB_LacA_B"/>
    <property type="match status" value="1"/>
</dbReference>
<protein>
    <submittedName>
        <fullName evidence="4">Ribose 5-phosphate isomerase B</fullName>
        <ecNumber evidence="4">5.3.1.6</ecNumber>
    </submittedName>
</protein>
<dbReference type="GO" id="GO:0019316">
    <property type="term" value="P:D-allose catabolic process"/>
    <property type="evidence" value="ECO:0007669"/>
    <property type="project" value="TreeGrafter"/>
</dbReference>
<dbReference type="EMBL" id="CP045851">
    <property type="protein sequence ID" value="QGG94592.1"/>
    <property type="molecule type" value="Genomic_DNA"/>
</dbReference>
<dbReference type="GO" id="GO:0009052">
    <property type="term" value="P:pentose-phosphate shunt, non-oxidative branch"/>
    <property type="evidence" value="ECO:0007669"/>
    <property type="project" value="TreeGrafter"/>
</dbReference>
<dbReference type="EC" id="5.3.1.6" evidence="4"/>
<feature type="binding site" evidence="3">
    <location>
        <begin position="37"/>
        <end position="38"/>
    </location>
    <ligand>
        <name>D-ribulose 5-phosphate</name>
        <dbReference type="ChEBI" id="CHEBI:58121"/>
    </ligand>
</feature>
<reference evidence="4 5" key="1">
    <citation type="submission" date="2019-11" db="EMBL/GenBank/DDBJ databases">
        <authorList>
            <person name="He Y."/>
        </authorList>
    </citation>
    <scope>NUCLEOTIDE SEQUENCE [LARGE SCALE GENOMIC DNA]</scope>
    <source>
        <strain evidence="4 5">SCSIO 58843</strain>
    </source>
</reference>
<organism evidence="4 5">
    <name type="scientific">Actinomarinicola tropica</name>
    <dbReference type="NCBI Taxonomy" id="2789776"/>
    <lineage>
        <taxon>Bacteria</taxon>
        <taxon>Bacillati</taxon>
        <taxon>Actinomycetota</taxon>
        <taxon>Acidimicrobiia</taxon>
        <taxon>Acidimicrobiales</taxon>
        <taxon>Iamiaceae</taxon>
        <taxon>Actinomarinicola</taxon>
    </lineage>
</organism>
<feature type="binding site" evidence="3">
    <location>
        <begin position="95"/>
        <end position="99"/>
    </location>
    <ligand>
        <name>D-ribulose 5-phosphate</name>
        <dbReference type="ChEBI" id="CHEBI:58121"/>
    </ligand>
</feature>
<dbReference type="InterPro" id="IPR003500">
    <property type="entry name" value="RpiB_LacA_LacB"/>
</dbReference>
<dbReference type="KEGG" id="atq:GH723_05435"/>
<dbReference type="GO" id="GO:0004751">
    <property type="term" value="F:ribose-5-phosphate isomerase activity"/>
    <property type="evidence" value="ECO:0007669"/>
    <property type="project" value="UniProtKB-EC"/>
</dbReference>
<feature type="binding site" evidence="3">
    <location>
        <position position="128"/>
    </location>
    <ligand>
        <name>D-ribulose 5-phosphate</name>
        <dbReference type="ChEBI" id="CHEBI:58121"/>
    </ligand>
</feature>
<dbReference type="Proteomes" id="UP000334019">
    <property type="component" value="Chromosome"/>
</dbReference>
<dbReference type="NCBIfam" id="TIGR00689">
    <property type="entry name" value="rpiB_lacA_lacB"/>
    <property type="match status" value="1"/>
</dbReference>
<dbReference type="Gene3D" id="3.40.1400.10">
    <property type="entry name" value="Sugar-phosphate isomerase, RpiB/LacA/LacB"/>
    <property type="match status" value="1"/>
</dbReference>
<name>A0A5Q2RI81_9ACTN</name>
<keyword evidence="2 4" id="KW-0413">Isomerase</keyword>
<dbReference type="SUPFAM" id="SSF89623">
    <property type="entry name" value="Ribose/Galactose isomerase RpiB/AlsB"/>
    <property type="match status" value="1"/>
</dbReference>
<dbReference type="AlphaFoldDB" id="A0A5Q2RI81"/>
<feature type="binding site" evidence="3">
    <location>
        <position position="161"/>
    </location>
    <ligand>
        <name>D-ribulose 5-phosphate</name>
        <dbReference type="ChEBI" id="CHEBI:58121"/>
    </ligand>
</feature>
<dbReference type="Pfam" id="PF02502">
    <property type="entry name" value="LacAB_rpiB"/>
    <property type="match status" value="1"/>
</dbReference>
<evidence type="ECO:0000256" key="1">
    <source>
        <dbReference type="ARBA" id="ARBA00008754"/>
    </source>
</evidence>
<dbReference type="NCBIfam" id="TIGR01120">
    <property type="entry name" value="rpiB"/>
    <property type="match status" value="1"/>
</dbReference>
<feature type="binding site" evidence="3">
    <location>
        <position position="138"/>
    </location>
    <ligand>
        <name>D-ribulose 5-phosphate</name>
        <dbReference type="ChEBI" id="CHEBI:58121"/>
    </ligand>
</feature>
<evidence type="ECO:0000313" key="4">
    <source>
        <dbReference type="EMBL" id="QGG94592.1"/>
    </source>
</evidence>
<evidence type="ECO:0000313" key="5">
    <source>
        <dbReference type="Proteomes" id="UP000334019"/>
    </source>
</evidence>
<keyword evidence="5" id="KW-1185">Reference proteome</keyword>
<comment type="similarity">
    <text evidence="1">Belongs to the LacAB/RpiB family.</text>
</comment>
<accession>A0A5Q2RI81</accession>
<dbReference type="InterPro" id="IPR036569">
    <property type="entry name" value="RpiB_LacA_LacB_sf"/>
</dbReference>